<dbReference type="Pfam" id="PF06742">
    <property type="entry name" value="DUF1214"/>
    <property type="match status" value="1"/>
</dbReference>
<dbReference type="EMBL" id="QFPN01000003">
    <property type="protein sequence ID" value="PZQ16996.1"/>
    <property type="molecule type" value="Genomic_DNA"/>
</dbReference>
<evidence type="ECO:0000313" key="3">
    <source>
        <dbReference type="Proteomes" id="UP000249577"/>
    </source>
</evidence>
<evidence type="ECO:0000259" key="1">
    <source>
        <dbReference type="Pfam" id="PF06742"/>
    </source>
</evidence>
<accession>A0A2W5KIS6</accession>
<name>A0A2W5KIS6_ANCNO</name>
<dbReference type="InterPro" id="IPR012038">
    <property type="entry name" value="UCP009471"/>
</dbReference>
<reference evidence="2 3" key="1">
    <citation type="submission" date="2017-08" db="EMBL/GenBank/DDBJ databases">
        <title>Infants hospitalized years apart are colonized by the same room-sourced microbial strains.</title>
        <authorList>
            <person name="Brooks B."/>
            <person name="Olm M.R."/>
            <person name="Firek B.A."/>
            <person name="Baker R."/>
            <person name="Thomas B.C."/>
            <person name="Morowitz M.J."/>
            <person name="Banfield J.F."/>
        </authorList>
    </citation>
    <scope>NUCLEOTIDE SEQUENCE [LARGE SCALE GENOMIC DNA]</scope>
    <source>
        <strain evidence="2">S2_005_003_R2_43</strain>
    </source>
</reference>
<dbReference type="AlphaFoldDB" id="A0A2W5KIS6"/>
<evidence type="ECO:0000313" key="2">
    <source>
        <dbReference type="EMBL" id="PZQ16996.1"/>
    </source>
</evidence>
<gene>
    <name evidence="2" type="ORF">DI565_06310</name>
</gene>
<dbReference type="Proteomes" id="UP000249577">
    <property type="component" value="Unassembled WGS sequence"/>
</dbReference>
<proteinExistence type="predicted"/>
<dbReference type="InterPro" id="IPR037049">
    <property type="entry name" value="DUF1214_C_sf"/>
</dbReference>
<dbReference type="PIRSF" id="PIRSF009471">
    <property type="entry name" value="UCP009471"/>
    <property type="match status" value="1"/>
</dbReference>
<dbReference type="SUPFAM" id="SSF160935">
    <property type="entry name" value="VPA0735-like"/>
    <property type="match status" value="1"/>
</dbReference>
<organism evidence="2 3">
    <name type="scientific">Ancylobacter novellus</name>
    <name type="common">Thiobacillus novellus</name>
    <dbReference type="NCBI Taxonomy" id="921"/>
    <lineage>
        <taxon>Bacteria</taxon>
        <taxon>Pseudomonadati</taxon>
        <taxon>Pseudomonadota</taxon>
        <taxon>Alphaproteobacteria</taxon>
        <taxon>Hyphomicrobiales</taxon>
        <taxon>Xanthobacteraceae</taxon>
        <taxon>Ancylobacter</taxon>
    </lineage>
</organism>
<dbReference type="InterPro" id="IPR010621">
    <property type="entry name" value="DUF1214"/>
</dbReference>
<dbReference type="Gene3D" id="2.60.120.600">
    <property type="entry name" value="Domain of unknown function DUF1214, C-terminal domain"/>
    <property type="match status" value="1"/>
</dbReference>
<protein>
    <submittedName>
        <fullName evidence="2">DUF1214 domain-containing protein</fullName>
    </submittedName>
</protein>
<feature type="domain" description="DUF1214" evidence="1">
    <location>
        <begin position="72"/>
        <end position="169"/>
    </location>
</feature>
<comment type="caution">
    <text evidence="2">The sequence shown here is derived from an EMBL/GenBank/DDBJ whole genome shotgun (WGS) entry which is preliminary data.</text>
</comment>
<sequence>MRLALGVLTAFAIAAGLGLGATWWTTANGLPAGGLRIGVWRADPDAGTLAADPYEIAQAVRSGEAALSYGDGLAFTARTDDDGRALDAACDYELTGDLPAARLWTLSAFTPDGRRFSTGSRNVSLSSATDVRIAGQPLKIELSRHARPGAWAPLEGDGAFALRLSLYETVIGTPLERANPTNLLSIRRLACL</sequence>